<feature type="region of interest" description="Disordered" evidence="1">
    <location>
        <begin position="1"/>
        <end position="43"/>
    </location>
</feature>
<reference evidence="2" key="1">
    <citation type="journal article" date="2020" name="Stud. Mycol.">
        <title>101 Dothideomycetes genomes: a test case for predicting lifestyles and emergence of pathogens.</title>
        <authorList>
            <person name="Haridas S."/>
            <person name="Albert R."/>
            <person name="Binder M."/>
            <person name="Bloem J."/>
            <person name="Labutti K."/>
            <person name="Salamov A."/>
            <person name="Andreopoulos B."/>
            <person name="Baker S."/>
            <person name="Barry K."/>
            <person name="Bills G."/>
            <person name="Bluhm B."/>
            <person name="Cannon C."/>
            <person name="Castanera R."/>
            <person name="Culley D."/>
            <person name="Daum C."/>
            <person name="Ezra D."/>
            <person name="Gonzalez J."/>
            <person name="Henrissat B."/>
            <person name="Kuo A."/>
            <person name="Liang C."/>
            <person name="Lipzen A."/>
            <person name="Lutzoni F."/>
            <person name="Magnuson J."/>
            <person name="Mondo S."/>
            <person name="Nolan M."/>
            <person name="Ohm R."/>
            <person name="Pangilinan J."/>
            <person name="Park H.-J."/>
            <person name="Ramirez L."/>
            <person name="Alfaro M."/>
            <person name="Sun H."/>
            <person name="Tritt A."/>
            <person name="Yoshinaga Y."/>
            <person name="Zwiers L.-H."/>
            <person name="Turgeon B."/>
            <person name="Goodwin S."/>
            <person name="Spatafora J."/>
            <person name="Crous P."/>
            <person name="Grigoriev I."/>
        </authorList>
    </citation>
    <scope>NUCLEOTIDE SEQUENCE</scope>
    <source>
        <strain evidence="2">CBS 260.36</strain>
    </source>
</reference>
<proteinExistence type="predicted"/>
<evidence type="ECO:0000313" key="3">
    <source>
        <dbReference type="Proteomes" id="UP000799439"/>
    </source>
</evidence>
<sequence length="196" mass="22772">MPPSRSNLPFTRPYSAPPYKPSGQFEPDPKPVGRRQTSNQSHGGWYRIYREREQTYHPQSQTHSPGVPLHQANNYSNLSQQASCTHQQVLNQGLGHVILVPQQQGWNRRQHAFYRTDEAFHQGEETPRHLDDNLRQREQVLRRQEERSATKRIPFMSERKLLVGKRKLSTSESKSYSITEGTRNGFNQWLKTGQAP</sequence>
<gene>
    <name evidence="2" type="ORF">K461DRAFT_320420</name>
</gene>
<evidence type="ECO:0000313" key="2">
    <source>
        <dbReference type="EMBL" id="KAF2154267.1"/>
    </source>
</evidence>
<keyword evidence="3" id="KW-1185">Reference proteome</keyword>
<protein>
    <submittedName>
        <fullName evidence="2">Uncharacterized protein</fullName>
    </submittedName>
</protein>
<name>A0A9P4J2H9_9PEZI</name>
<dbReference type="Proteomes" id="UP000799439">
    <property type="component" value="Unassembled WGS sequence"/>
</dbReference>
<dbReference type="AlphaFoldDB" id="A0A9P4J2H9"/>
<dbReference type="EMBL" id="ML996084">
    <property type="protein sequence ID" value="KAF2154267.1"/>
    <property type="molecule type" value="Genomic_DNA"/>
</dbReference>
<accession>A0A9P4J2H9</accession>
<organism evidence="2 3">
    <name type="scientific">Myriangium duriaei CBS 260.36</name>
    <dbReference type="NCBI Taxonomy" id="1168546"/>
    <lineage>
        <taxon>Eukaryota</taxon>
        <taxon>Fungi</taxon>
        <taxon>Dikarya</taxon>
        <taxon>Ascomycota</taxon>
        <taxon>Pezizomycotina</taxon>
        <taxon>Dothideomycetes</taxon>
        <taxon>Dothideomycetidae</taxon>
        <taxon>Myriangiales</taxon>
        <taxon>Myriangiaceae</taxon>
        <taxon>Myriangium</taxon>
    </lineage>
</organism>
<evidence type="ECO:0000256" key="1">
    <source>
        <dbReference type="SAM" id="MobiDB-lite"/>
    </source>
</evidence>
<comment type="caution">
    <text evidence="2">The sequence shown here is derived from an EMBL/GenBank/DDBJ whole genome shotgun (WGS) entry which is preliminary data.</text>
</comment>